<keyword evidence="1" id="KW-1133">Transmembrane helix</keyword>
<feature type="transmembrane region" description="Helical" evidence="1">
    <location>
        <begin position="53"/>
        <end position="76"/>
    </location>
</feature>
<evidence type="ECO:0000256" key="1">
    <source>
        <dbReference type="SAM" id="Phobius"/>
    </source>
</evidence>
<dbReference type="Proteomes" id="UP000001680">
    <property type="component" value="Chromosome 1"/>
</dbReference>
<gene>
    <name evidence="2" type="ordered locus">BamMC406_0417</name>
</gene>
<evidence type="ECO:0008006" key="4">
    <source>
        <dbReference type="Google" id="ProtNLM"/>
    </source>
</evidence>
<organism evidence="2 3">
    <name type="scientific">Burkholderia ambifaria (strain MC40-6)</name>
    <dbReference type="NCBI Taxonomy" id="398577"/>
    <lineage>
        <taxon>Bacteria</taxon>
        <taxon>Pseudomonadati</taxon>
        <taxon>Pseudomonadota</taxon>
        <taxon>Betaproteobacteria</taxon>
        <taxon>Burkholderiales</taxon>
        <taxon>Burkholderiaceae</taxon>
        <taxon>Burkholderia</taxon>
        <taxon>Burkholderia cepacia complex</taxon>
    </lineage>
</organism>
<dbReference type="AlphaFoldDB" id="B1YSB2"/>
<dbReference type="EMBL" id="CP001025">
    <property type="protein sequence ID" value="ACB62914.1"/>
    <property type="molecule type" value="Genomic_DNA"/>
</dbReference>
<keyword evidence="1" id="KW-0472">Membrane</keyword>
<name>B1YSB2_BURA4</name>
<protein>
    <recommendedName>
        <fullName evidence="4">DUF3592 domain-containing protein</fullName>
    </recommendedName>
</protein>
<proteinExistence type="predicted"/>
<feature type="transmembrane region" description="Helical" evidence="1">
    <location>
        <begin position="186"/>
        <end position="210"/>
    </location>
</feature>
<reference evidence="3" key="1">
    <citation type="submission" date="2008-04" db="EMBL/GenBank/DDBJ databases">
        <title>Complete sequence of chromosome 1 of Burkholderia ambifaria MC40-6.</title>
        <authorList>
            <person name="Copeland A."/>
            <person name="Lucas S."/>
            <person name="Lapidus A."/>
            <person name="Glavina del Rio T."/>
            <person name="Dalin E."/>
            <person name="Tice H."/>
            <person name="Pitluck S."/>
            <person name="Chain P."/>
            <person name="Malfatti S."/>
            <person name="Shin M."/>
            <person name="Vergez L."/>
            <person name="Lang D."/>
            <person name="Schmutz J."/>
            <person name="Larimer F."/>
            <person name="Land M."/>
            <person name="Hauser L."/>
            <person name="Kyrpides N."/>
            <person name="Lykidis A."/>
            <person name="Ramette A."/>
            <person name="Konstantinidis K."/>
            <person name="Tiedje J."/>
            <person name="Richardson P."/>
        </authorList>
    </citation>
    <scope>NUCLEOTIDE SEQUENCE [LARGE SCALE GENOMIC DNA]</scope>
    <source>
        <strain evidence="3">MC40-6</strain>
    </source>
</reference>
<accession>B1YSB2</accession>
<keyword evidence="1" id="KW-0812">Transmembrane</keyword>
<dbReference type="KEGG" id="bac:BamMC406_0417"/>
<sequence length="232" mass="25315">MANRGQDTGRRVPRIAQAPSAPLYQRAGRRRRQTTESSHIPVKYALRCFRSAILLFVGGFLVLAGAAATINSAILVRAHAWPHVPAIVERCELSLRYGKSSVTWEARAVFRYGAGQTQQYDTTWQPAGSPVYSRSAASNISREQFVAFTKTYCSAAANDGLRVSSMFPGIARRNDAVVGGAWVREIGFGLFAVVGGLVLCAAGISLLPWIEERKRNAAKRRTRRTCGRVSGS</sequence>
<evidence type="ECO:0000313" key="3">
    <source>
        <dbReference type="Proteomes" id="UP000001680"/>
    </source>
</evidence>
<evidence type="ECO:0000313" key="2">
    <source>
        <dbReference type="EMBL" id="ACB62914.1"/>
    </source>
</evidence>
<dbReference type="HOGENOM" id="CLU_109266_0_0_4"/>